<accession>A0A4V2K226</accession>
<dbReference type="PROSITE" id="PS51257">
    <property type="entry name" value="PROKAR_LIPOPROTEIN"/>
    <property type="match status" value="1"/>
</dbReference>
<gene>
    <name evidence="1" type="ORF">BD311DRAFT_745391</name>
</gene>
<evidence type="ECO:0000313" key="1">
    <source>
        <dbReference type="EMBL" id="TBU34993.1"/>
    </source>
</evidence>
<proteinExistence type="predicted"/>
<sequence>MRGHLVHKAKTGRSTMIRRRIIYQVYIGSLVGSCPRRVCYSPIFTPCSGICDGRVYETSEE</sequence>
<organism evidence="1">
    <name type="scientific">Dichomitus squalens</name>
    <dbReference type="NCBI Taxonomy" id="114155"/>
    <lineage>
        <taxon>Eukaryota</taxon>
        <taxon>Fungi</taxon>
        <taxon>Dikarya</taxon>
        <taxon>Basidiomycota</taxon>
        <taxon>Agaricomycotina</taxon>
        <taxon>Agaricomycetes</taxon>
        <taxon>Polyporales</taxon>
        <taxon>Polyporaceae</taxon>
        <taxon>Dichomitus</taxon>
    </lineage>
</organism>
<dbReference type="EMBL" id="ML143387">
    <property type="protein sequence ID" value="TBU34993.1"/>
    <property type="molecule type" value="Genomic_DNA"/>
</dbReference>
<reference evidence="1" key="1">
    <citation type="submission" date="2019-01" db="EMBL/GenBank/DDBJ databases">
        <title>Draft genome sequences of three monokaryotic isolates of the white-rot basidiomycete fungus Dichomitus squalens.</title>
        <authorList>
            <consortium name="DOE Joint Genome Institute"/>
            <person name="Lopez S.C."/>
            <person name="Andreopoulos B."/>
            <person name="Pangilinan J."/>
            <person name="Lipzen A."/>
            <person name="Riley R."/>
            <person name="Ahrendt S."/>
            <person name="Ng V."/>
            <person name="Barry K."/>
            <person name="Daum C."/>
            <person name="Grigoriev I.V."/>
            <person name="Hilden K.S."/>
            <person name="Makela M.R."/>
            <person name="de Vries R.P."/>
        </authorList>
    </citation>
    <scope>NUCLEOTIDE SEQUENCE [LARGE SCALE GENOMIC DNA]</scope>
    <source>
        <strain evidence="1">OM18370.1</strain>
    </source>
</reference>
<protein>
    <submittedName>
        <fullName evidence="1">Uncharacterized protein</fullName>
    </submittedName>
</protein>
<name>A0A4V2K226_9APHY</name>
<dbReference type="AlphaFoldDB" id="A0A4V2K226"/>
<dbReference type="Proteomes" id="UP000292957">
    <property type="component" value="Unassembled WGS sequence"/>
</dbReference>